<feature type="chain" id="PRO_5016851166" description="ARB-07466-like C-terminal domain-containing protein" evidence="1">
    <location>
        <begin position="40"/>
        <end position="330"/>
    </location>
</feature>
<feature type="domain" description="ARB-07466-like C-terminal" evidence="2">
    <location>
        <begin position="216"/>
        <end position="322"/>
    </location>
</feature>
<dbReference type="Proteomes" id="UP000253303">
    <property type="component" value="Unassembled WGS sequence"/>
</dbReference>
<dbReference type="InterPro" id="IPR058593">
    <property type="entry name" value="ARB_07466-like_C"/>
</dbReference>
<keyword evidence="1" id="KW-0732">Signal</keyword>
<reference evidence="3 4" key="1">
    <citation type="submission" date="2018-06" db="EMBL/GenBank/DDBJ databases">
        <title>Sphaerisporangium craniellae sp. nov., isolated from a marine sponge in the South China Sea.</title>
        <authorList>
            <person name="Li L."/>
        </authorList>
    </citation>
    <scope>NUCLEOTIDE SEQUENCE [LARGE SCALE GENOMIC DNA]</scope>
    <source>
        <strain evidence="3 4">LHW63015</strain>
    </source>
</reference>
<organism evidence="3 4">
    <name type="scientific">Spongiactinospora rosea</name>
    <dbReference type="NCBI Taxonomy" id="2248750"/>
    <lineage>
        <taxon>Bacteria</taxon>
        <taxon>Bacillati</taxon>
        <taxon>Actinomycetota</taxon>
        <taxon>Actinomycetes</taxon>
        <taxon>Streptosporangiales</taxon>
        <taxon>Streptosporangiaceae</taxon>
        <taxon>Spongiactinospora</taxon>
    </lineage>
</organism>
<dbReference type="EMBL" id="QMEY01000011">
    <property type="protein sequence ID" value="RBQ17445.1"/>
    <property type="molecule type" value="Genomic_DNA"/>
</dbReference>
<protein>
    <recommendedName>
        <fullName evidence="2">ARB-07466-like C-terminal domain-containing protein</fullName>
    </recommendedName>
</protein>
<evidence type="ECO:0000256" key="1">
    <source>
        <dbReference type="SAM" id="SignalP"/>
    </source>
</evidence>
<evidence type="ECO:0000259" key="2">
    <source>
        <dbReference type="Pfam" id="PF26571"/>
    </source>
</evidence>
<evidence type="ECO:0000313" key="4">
    <source>
        <dbReference type="Proteomes" id="UP000253303"/>
    </source>
</evidence>
<keyword evidence="4" id="KW-1185">Reference proteome</keyword>
<proteinExistence type="predicted"/>
<sequence>MSRTSIPASRPWRNRAVAAACALATASGLVLLPASSVAAAPKPDKAELKAQLKKLGKKVDGLIEQYNAKRVELAGAKKAEKKAKARLTTAESAYSAAADRIGDIAGMRYQGSDTSLPTVLFGQGMGGAAVLTQMAAEEAAYLKDFSTARDERKKAAQEATALTTRIAEQADDVEKRRKEAEDLIDEIEKRLDKLIPAGLGRRGDGTWAPQLPTGPENITPRTRVMRDEIKERFELTSTIGCYRSGGGGEHPLGRACDFMLSTGGSMPSAARQALGDAMALWVIKNGGKIGVKYVIWKQRIYTIGGSGWRGMSDRGSITQNHFDHVHISMH</sequence>
<gene>
    <name evidence="3" type="ORF">DP939_23925</name>
</gene>
<evidence type="ECO:0000313" key="3">
    <source>
        <dbReference type="EMBL" id="RBQ17445.1"/>
    </source>
</evidence>
<accession>A0A366LU09</accession>
<dbReference type="Pfam" id="PF26571">
    <property type="entry name" value="VldE"/>
    <property type="match status" value="1"/>
</dbReference>
<comment type="caution">
    <text evidence="3">The sequence shown here is derived from an EMBL/GenBank/DDBJ whole genome shotgun (WGS) entry which is preliminary data.</text>
</comment>
<name>A0A366LU09_9ACTN</name>
<dbReference type="AlphaFoldDB" id="A0A366LU09"/>
<feature type="signal peptide" evidence="1">
    <location>
        <begin position="1"/>
        <end position="39"/>
    </location>
</feature>